<evidence type="ECO:0000256" key="6">
    <source>
        <dbReference type="ARBA" id="ARBA00032058"/>
    </source>
</evidence>
<comment type="subcellular location">
    <subcellularLocation>
        <location evidence="1">Cytoplasm</location>
    </subcellularLocation>
</comment>
<organism evidence="9 10">
    <name type="scientific">Diacronema lutheri</name>
    <name type="common">Unicellular marine alga</name>
    <name type="synonym">Monochrysis lutheri</name>
    <dbReference type="NCBI Taxonomy" id="2081491"/>
    <lineage>
        <taxon>Eukaryota</taxon>
        <taxon>Haptista</taxon>
        <taxon>Haptophyta</taxon>
        <taxon>Pavlovophyceae</taxon>
        <taxon>Pavlovales</taxon>
        <taxon>Pavlovaceae</taxon>
        <taxon>Diacronema</taxon>
    </lineage>
</organism>
<keyword evidence="8" id="KW-0732">Signal</keyword>
<name>A0A8J6C4T4_DIALT</name>
<keyword evidence="10" id="KW-1185">Reference proteome</keyword>
<keyword evidence="3" id="KW-0676">Redox-active center</keyword>
<evidence type="ECO:0000256" key="3">
    <source>
        <dbReference type="ARBA" id="ARBA00023284"/>
    </source>
</evidence>
<evidence type="ECO:0000256" key="8">
    <source>
        <dbReference type="SAM" id="SignalP"/>
    </source>
</evidence>
<dbReference type="OMA" id="HIDEFKA"/>
<feature type="chain" id="PRO_5035174654" description="Peroxiredoxin-like 2A" evidence="8">
    <location>
        <begin position="33"/>
        <end position="186"/>
    </location>
</feature>
<dbReference type="InterPro" id="IPR032801">
    <property type="entry name" value="PXL2A/B/C"/>
</dbReference>
<evidence type="ECO:0000313" key="9">
    <source>
        <dbReference type="EMBL" id="KAG8460494.1"/>
    </source>
</evidence>
<sequence>MAGIISRPFSGLAWLLSRGISLPFTLLGLSNAARTPVAPRGTASLAEADRLWKRKSELGRTRLVCVVKEDLGDEIAEFAKDVWPGGEIYLDKELAFFKAAGGGEVEQKGLLLFLAKYLTPGTIIKRSMAEAKGYKMNLVGEGLIVGGLFVLRKGGAVEYAFREEEIGMHAPLDAVVAAAGRALAAH</sequence>
<dbReference type="PANTHER" id="PTHR28630:SF31">
    <property type="entry name" value="PEROXIREDOXIN-LIKE 2A"/>
    <property type="match status" value="1"/>
</dbReference>
<evidence type="ECO:0000256" key="5">
    <source>
        <dbReference type="ARBA" id="ARBA00023849"/>
    </source>
</evidence>
<comment type="caution">
    <text evidence="9">The sequence shown here is derived from an EMBL/GenBank/DDBJ whole genome shotgun (WGS) entry which is preliminary data.</text>
</comment>
<feature type="signal peptide" evidence="8">
    <location>
        <begin position="1"/>
        <end position="32"/>
    </location>
</feature>
<evidence type="ECO:0000256" key="1">
    <source>
        <dbReference type="ARBA" id="ARBA00004496"/>
    </source>
</evidence>
<reference evidence="9" key="1">
    <citation type="submission" date="2021-05" db="EMBL/GenBank/DDBJ databases">
        <title>The genome of the haptophyte Pavlova lutheri (Diacronema luteri, Pavlovales) - a model for lipid biosynthesis in eukaryotic algae.</title>
        <authorList>
            <person name="Hulatt C.J."/>
            <person name="Posewitz M.C."/>
        </authorList>
    </citation>
    <scope>NUCLEOTIDE SEQUENCE</scope>
    <source>
        <strain evidence="9">NIVA-4/92</strain>
    </source>
</reference>
<dbReference type="Proteomes" id="UP000751190">
    <property type="component" value="Unassembled WGS sequence"/>
</dbReference>
<dbReference type="AlphaFoldDB" id="A0A8J6C4T4"/>
<evidence type="ECO:0000256" key="2">
    <source>
        <dbReference type="ARBA" id="ARBA00022490"/>
    </source>
</evidence>
<gene>
    <name evidence="9" type="ORF">KFE25_013144</name>
</gene>
<evidence type="ECO:0000256" key="4">
    <source>
        <dbReference type="ARBA" id="ARBA00023787"/>
    </source>
</evidence>
<proteinExistence type="inferred from homology"/>
<dbReference type="Pfam" id="PF13911">
    <property type="entry name" value="AhpC-TSA_2"/>
    <property type="match status" value="1"/>
</dbReference>
<protein>
    <recommendedName>
        <fullName evidence="5">Peroxiredoxin-like 2A</fullName>
    </recommendedName>
    <alternativeName>
        <fullName evidence="7">Peroxiredoxin-like 2 activated in M-CSF stimulated monocytes</fullName>
    </alternativeName>
    <alternativeName>
        <fullName evidence="6">Redox-regulatory protein FAM213A</fullName>
    </alternativeName>
</protein>
<dbReference type="EMBL" id="JAGTXO010000032">
    <property type="protein sequence ID" value="KAG8460494.1"/>
    <property type="molecule type" value="Genomic_DNA"/>
</dbReference>
<dbReference type="GO" id="GO:0005737">
    <property type="term" value="C:cytoplasm"/>
    <property type="evidence" value="ECO:0007669"/>
    <property type="project" value="UniProtKB-SubCell"/>
</dbReference>
<dbReference type="PANTHER" id="PTHR28630">
    <property type="match status" value="1"/>
</dbReference>
<keyword evidence="2" id="KW-0963">Cytoplasm</keyword>
<comment type="similarity">
    <text evidence="4">Belongs to the peroxiredoxin-like PRXL2 family. PRXL2A subfamily.</text>
</comment>
<evidence type="ECO:0000313" key="10">
    <source>
        <dbReference type="Proteomes" id="UP000751190"/>
    </source>
</evidence>
<dbReference type="OrthoDB" id="40334at2759"/>
<evidence type="ECO:0000256" key="7">
    <source>
        <dbReference type="ARBA" id="ARBA00032129"/>
    </source>
</evidence>
<accession>A0A8J6C4T4</accession>